<evidence type="ECO:0000256" key="1">
    <source>
        <dbReference type="SAM" id="SignalP"/>
    </source>
</evidence>
<dbReference type="Proteomes" id="UP000242180">
    <property type="component" value="Unassembled WGS sequence"/>
</dbReference>
<feature type="chain" id="PRO_5012055413" evidence="1">
    <location>
        <begin position="21"/>
        <end position="157"/>
    </location>
</feature>
<comment type="caution">
    <text evidence="2">The sequence shown here is derived from an EMBL/GenBank/DDBJ whole genome shotgun (WGS) entry which is preliminary data.</text>
</comment>
<keyword evidence="3" id="KW-1185">Reference proteome</keyword>
<dbReference type="AlphaFoldDB" id="A0A1X2H6T7"/>
<organism evidence="2 3">
    <name type="scientific">Syncephalastrum racemosum</name>
    <name type="common">Filamentous fungus</name>
    <dbReference type="NCBI Taxonomy" id="13706"/>
    <lineage>
        <taxon>Eukaryota</taxon>
        <taxon>Fungi</taxon>
        <taxon>Fungi incertae sedis</taxon>
        <taxon>Mucoromycota</taxon>
        <taxon>Mucoromycotina</taxon>
        <taxon>Mucoromycetes</taxon>
        <taxon>Mucorales</taxon>
        <taxon>Syncephalastraceae</taxon>
        <taxon>Syncephalastrum</taxon>
    </lineage>
</organism>
<dbReference type="InParanoid" id="A0A1X2H6T7"/>
<proteinExistence type="predicted"/>
<reference evidence="2 3" key="1">
    <citation type="submission" date="2016-07" db="EMBL/GenBank/DDBJ databases">
        <title>Pervasive Adenine N6-methylation of Active Genes in Fungi.</title>
        <authorList>
            <consortium name="DOE Joint Genome Institute"/>
            <person name="Mondo S.J."/>
            <person name="Dannebaum R.O."/>
            <person name="Kuo R.C."/>
            <person name="Labutti K."/>
            <person name="Haridas S."/>
            <person name="Kuo A."/>
            <person name="Salamov A."/>
            <person name="Ahrendt S.R."/>
            <person name="Lipzen A."/>
            <person name="Sullivan W."/>
            <person name="Andreopoulos W.B."/>
            <person name="Clum A."/>
            <person name="Lindquist E."/>
            <person name="Daum C."/>
            <person name="Ramamoorthy G.K."/>
            <person name="Gryganskyi A."/>
            <person name="Culley D."/>
            <person name="Magnuson J.K."/>
            <person name="James T.Y."/>
            <person name="O'Malley M.A."/>
            <person name="Stajich J.E."/>
            <person name="Spatafora J.W."/>
            <person name="Visel A."/>
            <person name="Grigoriev I.V."/>
        </authorList>
    </citation>
    <scope>NUCLEOTIDE SEQUENCE [LARGE SCALE GENOMIC DNA]</scope>
    <source>
        <strain evidence="2 3">NRRL 2496</strain>
    </source>
</reference>
<keyword evidence="1" id="KW-0732">Signal</keyword>
<dbReference type="EMBL" id="MCGN01000008">
    <property type="protein sequence ID" value="ORY94192.1"/>
    <property type="molecule type" value="Genomic_DNA"/>
</dbReference>
<evidence type="ECO:0000313" key="2">
    <source>
        <dbReference type="EMBL" id="ORY94192.1"/>
    </source>
</evidence>
<name>A0A1X2H6T7_SYNRA</name>
<sequence>MRSAILFCLFVVFCVSTAFAAVKPQQASSSAASSVSASAAPEPSAGSDNLLTPDSRRQVARLVTTANTLNHGLRAALADCAAESRTCDIADFRKLAPQFGEMRNAVTDILDGLVASLLDALKQFPVLGPLLAGLLQPVLNLLLPLLEMLLTLLTGGA</sequence>
<accession>A0A1X2H6T7</accession>
<evidence type="ECO:0000313" key="3">
    <source>
        <dbReference type="Proteomes" id="UP000242180"/>
    </source>
</evidence>
<gene>
    <name evidence="2" type="ORF">BCR43DRAFT_496025</name>
</gene>
<protein>
    <submittedName>
        <fullName evidence="2">Uncharacterized protein</fullName>
    </submittedName>
</protein>
<feature type="signal peptide" evidence="1">
    <location>
        <begin position="1"/>
        <end position="20"/>
    </location>
</feature>